<dbReference type="Pfam" id="PF13086">
    <property type="entry name" value="AAA_11"/>
    <property type="match status" value="2"/>
</dbReference>
<protein>
    <recommendedName>
        <fullName evidence="20">DNA replication ATP-dependent helicase/nuclease</fullName>
        <ecNumber evidence="20">3.1.-.-</ecNumber>
        <ecNumber evidence="20">3.6.4.12</ecNumber>
    </recommendedName>
</protein>
<sequence>MEINASDTSDNPDNPSNTDNERVMWKMSPIKESPCSARPSDSLFALFMQQNSSEDKLDKGLDPTVELWSRCKTAYNTENIKYCGPATPVQRRVSVQRRRAHTAQRKHNIREMYRENKDFSTQSSVTRLVDALRMLLPDPLSVENGVHAQESRVYTQDLQLKETENNTEGECMENHKKIAVEWLSDDLLDDIEDLEALSELSDEQIDQDAANISINKENAVSKDSEKHSVSREDFQRNFQDDKLNSVVKESYNSFFGKNLTNNDGSRKKDEYLEKDSISNTIAETTHTYDDLCPTKKMVFSPENNTFKSSTVTEKIPLEAKKIHKNVIELPENKSFHENDNIYTSFSDDMLDASFADDVLDEEIEAVLSVLDTCQEPCLDPAQVLANTGKDSFLTDDLVFDKNKKDFIKPFNPCKNEVNDLFVSYRVCDVKEQWIDSHEYKGFQKVIFLEQDNRIIQLRQDWFFTPVEIGDDLYLHGQYDENGICIVDNSHYLVILNPDYLISCTSIANSYSCIRKTIIQEKVKIIGDISKSQVYGKILHCLFQLCLQNSNFSLSFLKEKTQHLILSNLESLDEIGENIESAMEYICQRFSNLQEWASRYFLNMPGENSRVTTHQLKQCSSSFISISKLLKIEEHIWSPKYGLKGSIDATVQIALKSGPDLQYLIAPFELKTGNNTKSMEHRAQTILYTLLLSQHYDINVNFGILFYLEKGETIQVFAVHNEIRGLIITRNNIAKYLKNYQNLPCMLKNTFTCKRCPVREPCFANESGTGDTSGLGNYFDEKTNDITPEYRSFFQHWSSMLSKEENETFRFRKELWSITSKKREEYGRCLSNLKIKKCHFISNKQEMLENINCYTYTLEKHCISSNDNSFLDSEISYGDYIIVSDESGHFALANGSVIEIELASITISVNKQLHSPKSILKNLNIRNSQVSENFSISNTFKNNFYLIENDESVLYRIDKDELKNGISLARDNLTKLLYLKHEERRRELIINLSSPKFNLNFTDFLNIPSYEELNDSQKAAIFKVMTALDYALILGMPGTGKSTTIACLIQILIANNKTVLLTSYTHSAIDNILLKLDVKKENVLRLGSIEKIHPNVKEKVITQEYIVDNSESFQLKYIKPSIVATTCLGITHSIFSKRTFDYCIIDEASQIVLPICIGPLRFTEKFVLVGDHYQLPPLMRSIDTADQDMKTSLFKHLSDANPIAIVNLEYQYRMNKDIMLLSNTLIYNGKLKCGDEKTACKFLEYGDFYILDKLHSKKNCEYICNINECWIKKILEPGLSVIFANTDYVPAPESRKGDRIQNDIEVELLKQIVICLLSQGVSESRIAVLSVYRSQIKLIRYFLKYFKTIEIDTVDSFQGRDKDCIIISFVRSNSKNKIEGLLRDWRRLNVAFTRAKSKLIFFGSKSTLKLIGIFGLFFNLLADKQWIYDLPENAHLLHNLDSLVIPKQTNIQESHEKQTYLKRKCPILKTIAHAL</sequence>
<gene>
    <name evidence="25" type="ORF">T551_03071</name>
</gene>
<name>A0A0W4ZGT8_PNEJ7</name>
<keyword evidence="7 20" id="KW-0547">Nucleotide-binding</keyword>
<evidence type="ECO:0000256" key="15">
    <source>
        <dbReference type="ARBA" id="ARBA00023125"/>
    </source>
</evidence>
<feature type="compositionally biased region" description="Low complexity" evidence="21">
    <location>
        <begin position="1"/>
        <end position="18"/>
    </location>
</feature>
<dbReference type="STRING" id="1408657.A0A0W4ZGT8"/>
<evidence type="ECO:0000256" key="3">
    <source>
        <dbReference type="ARBA" id="ARBA00022485"/>
    </source>
</evidence>
<keyword evidence="8" id="KW-0255">Endonuclease</keyword>
<proteinExistence type="inferred from homology"/>
<evidence type="ECO:0000256" key="18">
    <source>
        <dbReference type="ARBA" id="ARBA00023268"/>
    </source>
</evidence>
<feature type="domain" description="DNA2/NAM7 helicase helicase" evidence="23">
    <location>
        <begin position="1011"/>
        <end position="1101"/>
    </location>
</feature>
<dbReference type="GO" id="GO:0071932">
    <property type="term" value="P:replication fork reversal"/>
    <property type="evidence" value="ECO:0007669"/>
    <property type="project" value="TreeGrafter"/>
</dbReference>
<dbReference type="GO" id="GO:0051539">
    <property type="term" value="F:4 iron, 4 sulfur cluster binding"/>
    <property type="evidence" value="ECO:0007669"/>
    <property type="project" value="UniProtKB-UniRule"/>
</dbReference>
<dbReference type="EC" id="3.6.4.12" evidence="20"/>
<keyword evidence="15 20" id="KW-0238">DNA-binding</keyword>
<dbReference type="VEuPathDB" id="FungiDB:T551_03071"/>
<dbReference type="InterPro" id="IPR041677">
    <property type="entry name" value="DNA2/NAM7_AAA_11"/>
</dbReference>
<dbReference type="InterPro" id="IPR045055">
    <property type="entry name" value="DNA2/NAM7-like"/>
</dbReference>
<dbReference type="InterPro" id="IPR014808">
    <property type="entry name" value="DNA_replication_fac_Dna2_N"/>
</dbReference>
<keyword evidence="13 20" id="KW-0408">Iron</keyword>
<dbReference type="SUPFAM" id="SSF52540">
    <property type="entry name" value="P-loop containing nucleoside triphosphate hydrolases"/>
    <property type="match status" value="1"/>
</dbReference>
<dbReference type="CDD" id="cd18808">
    <property type="entry name" value="SF1_C_Upf1"/>
    <property type="match status" value="1"/>
</dbReference>
<evidence type="ECO:0000313" key="26">
    <source>
        <dbReference type="Proteomes" id="UP000053447"/>
    </source>
</evidence>
<dbReference type="EMBL" id="LFWA01000014">
    <property type="protein sequence ID" value="KTW27572.1"/>
    <property type="molecule type" value="Genomic_DNA"/>
</dbReference>
<dbReference type="GO" id="GO:0003677">
    <property type="term" value="F:DNA binding"/>
    <property type="evidence" value="ECO:0007669"/>
    <property type="project" value="UniProtKB-UniRule"/>
</dbReference>
<dbReference type="GeneID" id="28941589"/>
<dbReference type="PANTHER" id="PTHR10887:SF433">
    <property type="entry name" value="DNA REPLICATION ATP-DEPENDENT HELICASE_NUCLEASE DNA2"/>
    <property type="match status" value="1"/>
</dbReference>
<evidence type="ECO:0000256" key="1">
    <source>
        <dbReference type="ARBA" id="ARBA00001966"/>
    </source>
</evidence>
<comment type="catalytic activity">
    <reaction evidence="19 20">
        <text>ATP + H2O = ADP + phosphate + H(+)</text>
        <dbReference type="Rhea" id="RHEA:13065"/>
        <dbReference type="ChEBI" id="CHEBI:15377"/>
        <dbReference type="ChEBI" id="CHEBI:15378"/>
        <dbReference type="ChEBI" id="CHEBI:30616"/>
        <dbReference type="ChEBI" id="CHEBI:43474"/>
        <dbReference type="ChEBI" id="CHEBI:456216"/>
        <dbReference type="EC" id="3.6.4.12"/>
    </reaction>
</comment>
<evidence type="ECO:0000256" key="16">
    <source>
        <dbReference type="ARBA" id="ARBA00023204"/>
    </source>
</evidence>
<feature type="domain" description="DNA2/NAM7 helicase helicase" evidence="23">
    <location>
        <begin position="1120"/>
        <end position="1180"/>
    </location>
</feature>
<evidence type="ECO:0000256" key="12">
    <source>
        <dbReference type="ARBA" id="ARBA00022840"/>
    </source>
</evidence>
<evidence type="ECO:0000256" key="4">
    <source>
        <dbReference type="ARBA" id="ARBA00022705"/>
    </source>
</evidence>
<dbReference type="PANTHER" id="PTHR10887">
    <property type="entry name" value="DNA2/NAM7 HELICASE FAMILY"/>
    <property type="match status" value="1"/>
</dbReference>
<evidence type="ECO:0000256" key="6">
    <source>
        <dbReference type="ARBA" id="ARBA00022723"/>
    </source>
</evidence>
<evidence type="ECO:0000256" key="14">
    <source>
        <dbReference type="ARBA" id="ARBA00023014"/>
    </source>
</evidence>
<dbReference type="CDD" id="cd22318">
    <property type="entry name" value="DNA2_N-like"/>
    <property type="match status" value="1"/>
</dbReference>
<dbReference type="InterPro" id="IPR026851">
    <property type="entry name" value="Dna2/JHS1_DEXXQ-box"/>
</dbReference>
<comment type="caution">
    <text evidence="25">The sequence shown here is derived from an EMBL/GenBank/DDBJ whole genome shotgun (WGS) entry which is preliminary data.</text>
</comment>
<feature type="domain" description="DNA replication factor Dna2 N-terminal" evidence="22">
    <location>
        <begin position="450"/>
        <end position="652"/>
    </location>
</feature>
<dbReference type="InterPro" id="IPR011604">
    <property type="entry name" value="PDDEXK-like_dom_sf"/>
</dbReference>
<keyword evidence="14 20" id="KW-0411">Iron-sulfur</keyword>
<evidence type="ECO:0000259" key="24">
    <source>
        <dbReference type="Pfam" id="PF13087"/>
    </source>
</evidence>
<comment type="cofactor">
    <cofactor evidence="1">
        <name>[4Fe-4S] cluster</name>
        <dbReference type="ChEBI" id="CHEBI:49883"/>
    </cofactor>
</comment>
<feature type="region of interest" description="Disordered" evidence="21">
    <location>
        <begin position="1"/>
        <end position="21"/>
    </location>
</feature>
<dbReference type="Pfam" id="PF13087">
    <property type="entry name" value="AAA_12"/>
    <property type="match status" value="1"/>
</dbReference>
<dbReference type="GO" id="GO:0005524">
    <property type="term" value="F:ATP binding"/>
    <property type="evidence" value="ECO:0007669"/>
    <property type="project" value="UniProtKB-UniRule"/>
</dbReference>
<keyword evidence="5 20" id="KW-0540">Nuclease</keyword>
<keyword evidence="17 20" id="KW-0539">Nucleus</keyword>
<dbReference type="GO" id="GO:0033567">
    <property type="term" value="P:DNA replication, Okazaki fragment processing"/>
    <property type="evidence" value="ECO:0007669"/>
    <property type="project" value="UniProtKB-UniRule"/>
</dbReference>
<evidence type="ECO:0000259" key="23">
    <source>
        <dbReference type="Pfam" id="PF13086"/>
    </source>
</evidence>
<dbReference type="GO" id="GO:0016887">
    <property type="term" value="F:ATP hydrolysis activity"/>
    <property type="evidence" value="ECO:0007669"/>
    <property type="project" value="RHEA"/>
</dbReference>
<evidence type="ECO:0000256" key="21">
    <source>
        <dbReference type="SAM" id="MobiDB-lite"/>
    </source>
</evidence>
<dbReference type="Proteomes" id="UP000053447">
    <property type="component" value="Unassembled WGS sequence"/>
</dbReference>
<organism evidence="25 26">
    <name type="scientific">Pneumocystis jirovecii (strain RU7)</name>
    <name type="common">Human pneumocystis pneumonia agent</name>
    <dbReference type="NCBI Taxonomy" id="1408657"/>
    <lineage>
        <taxon>Eukaryota</taxon>
        <taxon>Fungi</taxon>
        <taxon>Dikarya</taxon>
        <taxon>Ascomycota</taxon>
        <taxon>Taphrinomycotina</taxon>
        <taxon>Pneumocystomycetes</taxon>
        <taxon>Pneumocystaceae</taxon>
        <taxon>Pneumocystis</taxon>
    </lineage>
</organism>
<feature type="domain" description="DNA2/NAM7 helicase-like C-terminal" evidence="24">
    <location>
        <begin position="1188"/>
        <end position="1404"/>
    </location>
</feature>
<keyword evidence="6 20" id="KW-0479">Metal-binding</keyword>
<evidence type="ECO:0000256" key="2">
    <source>
        <dbReference type="ARBA" id="ARBA00007913"/>
    </source>
</evidence>
<keyword evidence="26" id="KW-1185">Reference proteome</keyword>
<comment type="function">
    <text evidence="20">Key enzyme involved in DNA replication and DNA repair. Involved in Okazaki fragments processing by cleaving long flaps that escape FEN1: flaps that are longer than 27 nucleotides are coated by replication protein A complex (RPA), leading to recruit DNA2 which cleaves the flap until it is too short to bind RPA and becomes a substrate for FEN1. Also involved in 5'-end resection of DNA during double-strand break (DSB) repair by mediating the cleavage of 5'-ssDNA.</text>
</comment>
<dbReference type="eggNOG" id="KOG1805">
    <property type="taxonomic scope" value="Eukaryota"/>
</dbReference>
<dbReference type="InterPro" id="IPR047187">
    <property type="entry name" value="SF1_C_Upf1"/>
</dbReference>
<keyword evidence="3 20" id="KW-0004">4Fe-4S</keyword>
<evidence type="ECO:0000256" key="20">
    <source>
        <dbReference type="RuleBase" id="RU367041"/>
    </source>
</evidence>
<keyword evidence="9 20" id="KW-0227">DNA damage</keyword>
<keyword evidence="20" id="KW-0158">Chromosome</keyword>
<evidence type="ECO:0000259" key="22">
    <source>
        <dbReference type="Pfam" id="PF08696"/>
    </source>
</evidence>
<evidence type="ECO:0000256" key="13">
    <source>
        <dbReference type="ARBA" id="ARBA00023004"/>
    </source>
</evidence>
<dbReference type="GO" id="GO:0005634">
    <property type="term" value="C:nucleus"/>
    <property type="evidence" value="ECO:0007669"/>
    <property type="project" value="UniProtKB-SubCell"/>
</dbReference>
<dbReference type="RefSeq" id="XP_018228542.1">
    <property type="nucleotide sequence ID" value="XM_018375334.1"/>
</dbReference>
<evidence type="ECO:0000256" key="7">
    <source>
        <dbReference type="ARBA" id="ARBA00022741"/>
    </source>
</evidence>
<evidence type="ECO:0000256" key="17">
    <source>
        <dbReference type="ARBA" id="ARBA00023242"/>
    </source>
</evidence>
<keyword evidence="10 20" id="KW-0378">Hydrolase</keyword>
<dbReference type="GO" id="GO:0046872">
    <property type="term" value="F:metal ion binding"/>
    <property type="evidence" value="ECO:0007669"/>
    <property type="project" value="UniProtKB-UniRule"/>
</dbReference>
<dbReference type="GO" id="GO:0017108">
    <property type="term" value="F:5'-flap endonuclease activity"/>
    <property type="evidence" value="ECO:0007669"/>
    <property type="project" value="UniProtKB-UniRule"/>
</dbReference>
<dbReference type="OrthoDB" id="6513042at2759"/>
<keyword evidence="11 20" id="KW-0347">Helicase</keyword>
<dbReference type="GO" id="GO:0017116">
    <property type="term" value="F:single-stranded DNA helicase activity"/>
    <property type="evidence" value="ECO:0007669"/>
    <property type="project" value="UniProtKB-UniRule"/>
</dbReference>
<keyword evidence="12 20" id="KW-0067">ATP-binding</keyword>
<evidence type="ECO:0000256" key="19">
    <source>
        <dbReference type="ARBA" id="ARBA00047995"/>
    </source>
</evidence>
<dbReference type="InterPro" id="IPR027417">
    <property type="entry name" value="P-loop_NTPase"/>
</dbReference>
<dbReference type="Gene3D" id="3.90.320.10">
    <property type="match status" value="1"/>
</dbReference>
<keyword evidence="4 20" id="KW-0235">DNA replication</keyword>
<evidence type="ECO:0000256" key="8">
    <source>
        <dbReference type="ARBA" id="ARBA00022759"/>
    </source>
</evidence>
<dbReference type="GO" id="GO:0005737">
    <property type="term" value="C:cytoplasm"/>
    <property type="evidence" value="ECO:0007669"/>
    <property type="project" value="TreeGrafter"/>
</dbReference>
<comment type="similarity">
    <text evidence="2 20">Belongs to the DNA2/NAM7 helicase family.</text>
</comment>
<reference evidence="26" key="1">
    <citation type="journal article" date="2016" name="Nat. Commun.">
        <title>Genome analysis of three Pneumocystis species reveals adaptation mechanisms to life exclusively in mammalian hosts.</title>
        <authorList>
            <person name="Ma L."/>
            <person name="Chen Z."/>
            <person name="Huang D.W."/>
            <person name="Kutty G."/>
            <person name="Ishihara M."/>
            <person name="Wang H."/>
            <person name="Abouelleil A."/>
            <person name="Bishop L."/>
            <person name="Davey E."/>
            <person name="Deng R."/>
            <person name="Deng X."/>
            <person name="Fan L."/>
            <person name="Fantoni G."/>
            <person name="Fitzgerald M."/>
            <person name="Gogineni E."/>
            <person name="Goldberg J.M."/>
            <person name="Handley G."/>
            <person name="Hu X."/>
            <person name="Huber C."/>
            <person name="Jiao X."/>
            <person name="Jones K."/>
            <person name="Levin J.Z."/>
            <person name="Liu Y."/>
            <person name="Macdonald P."/>
            <person name="Melnikov A."/>
            <person name="Raley C."/>
            <person name="Sassi M."/>
            <person name="Sherman B.T."/>
            <person name="Song X."/>
            <person name="Sykes S."/>
            <person name="Tran B."/>
            <person name="Walsh L."/>
            <person name="Xia Y."/>
            <person name="Yang J."/>
            <person name="Young S."/>
            <person name="Zeng Q."/>
            <person name="Zheng X."/>
            <person name="Stephens R."/>
            <person name="Nusbaum C."/>
            <person name="Birren B.W."/>
            <person name="Azadi P."/>
            <person name="Lempicki R.A."/>
            <person name="Cuomo C.A."/>
            <person name="Kovacs J.A."/>
        </authorList>
    </citation>
    <scope>NUCLEOTIDE SEQUENCE [LARGE SCALE GENOMIC DNA]</scope>
    <source>
        <strain evidence="26">RU7</strain>
    </source>
</reference>
<accession>A0A0W4ZGT8</accession>
<evidence type="ECO:0000256" key="10">
    <source>
        <dbReference type="ARBA" id="ARBA00022801"/>
    </source>
</evidence>
<dbReference type="FunFam" id="3.40.50.300:FF:000789">
    <property type="entry name" value="DNA replication ATP-dependent helicase/nuclease DNA2"/>
    <property type="match status" value="1"/>
</dbReference>
<dbReference type="Pfam" id="PF08696">
    <property type="entry name" value="Dna2"/>
    <property type="match status" value="1"/>
</dbReference>
<dbReference type="Gene3D" id="3.40.50.300">
    <property type="entry name" value="P-loop containing nucleotide triphosphate hydrolases"/>
    <property type="match status" value="2"/>
</dbReference>
<evidence type="ECO:0000313" key="25">
    <source>
        <dbReference type="EMBL" id="KTW27572.1"/>
    </source>
</evidence>
<dbReference type="GO" id="GO:0006281">
    <property type="term" value="P:DNA repair"/>
    <property type="evidence" value="ECO:0007669"/>
    <property type="project" value="UniProtKB-KW"/>
</dbReference>
<dbReference type="EC" id="3.1.-.-" evidence="20"/>
<dbReference type="GO" id="GO:0005694">
    <property type="term" value="C:chromosome"/>
    <property type="evidence" value="ECO:0007669"/>
    <property type="project" value="UniProtKB-SubCell"/>
</dbReference>
<dbReference type="FunFam" id="3.40.50.300:FF:001170">
    <property type="entry name" value="DNA replication helicase Dna2"/>
    <property type="match status" value="1"/>
</dbReference>
<keyword evidence="18 20" id="KW-0511">Multifunctional enzyme</keyword>
<comment type="subcellular location">
    <subcellularLocation>
        <location evidence="20">Nucleus</location>
    </subcellularLocation>
    <subcellularLocation>
        <location evidence="20">Chromosome</location>
    </subcellularLocation>
</comment>
<dbReference type="CDD" id="cd18041">
    <property type="entry name" value="DEXXQc_DNA2"/>
    <property type="match status" value="1"/>
</dbReference>
<dbReference type="InterPro" id="IPR041679">
    <property type="entry name" value="DNA2/NAM7-like_C"/>
</dbReference>
<evidence type="ECO:0000256" key="9">
    <source>
        <dbReference type="ARBA" id="ARBA00022763"/>
    </source>
</evidence>
<keyword evidence="16 20" id="KW-0234">DNA repair</keyword>
<evidence type="ECO:0000256" key="11">
    <source>
        <dbReference type="ARBA" id="ARBA00022806"/>
    </source>
</evidence>
<evidence type="ECO:0000256" key="5">
    <source>
        <dbReference type="ARBA" id="ARBA00022722"/>
    </source>
</evidence>